<evidence type="ECO:0000256" key="2">
    <source>
        <dbReference type="SAM" id="Phobius"/>
    </source>
</evidence>
<dbReference type="CDD" id="cd05121">
    <property type="entry name" value="ABC1_ADCK3-like"/>
    <property type="match status" value="1"/>
</dbReference>
<evidence type="ECO:0000313" key="4">
    <source>
        <dbReference type="EMBL" id="GGA69966.1"/>
    </source>
</evidence>
<evidence type="ECO:0000313" key="5">
    <source>
        <dbReference type="Proteomes" id="UP000623419"/>
    </source>
</evidence>
<keyword evidence="5" id="KW-1185">Reference proteome</keyword>
<keyword evidence="2" id="KW-1133">Transmembrane helix</keyword>
<dbReference type="PANTHER" id="PTHR10566:SF113">
    <property type="entry name" value="PROTEIN ACTIVITY OF BC1 COMPLEX KINASE 7, CHLOROPLASTIC"/>
    <property type="match status" value="1"/>
</dbReference>
<feature type="transmembrane region" description="Helical" evidence="2">
    <location>
        <begin position="503"/>
        <end position="522"/>
    </location>
</feature>
<keyword evidence="2" id="KW-0472">Membrane</keyword>
<feature type="domain" description="ABC1 atypical kinase-like" evidence="3">
    <location>
        <begin position="99"/>
        <end position="344"/>
    </location>
</feature>
<comment type="caution">
    <text evidence="4">The sequence shown here is derived from an EMBL/GenBank/DDBJ whole genome shotgun (WGS) entry which is preliminary data.</text>
</comment>
<dbReference type="RefSeq" id="WP_188660933.1">
    <property type="nucleotide sequence ID" value="NZ_BMKC01000001.1"/>
</dbReference>
<dbReference type="PANTHER" id="PTHR10566">
    <property type="entry name" value="CHAPERONE-ACTIVITY OF BC1 COMPLEX CABC1 -RELATED"/>
    <property type="match status" value="1"/>
</dbReference>
<accession>A0ABQ1HC37</accession>
<dbReference type="Proteomes" id="UP000623419">
    <property type="component" value="Unassembled WGS sequence"/>
</dbReference>
<feature type="transmembrane region" description="Helical" evidence="2">
    <location>
        <begin position="528"/>
        <end position="554"/>
    </location>
</feature>
<proteinExistence type="inferred from homology"/>
<dbReference type="InterPro" id="IPR011009">
    <property type="entry name" value="Kinase-like_dom_sf"/>
</dbReference>
<evidence type="ECO:0000256" key="1">
    <source>
        <dbReference type="ARBA" id="ARBA00009670"/>
    </source>
</evidence>
<protein>
    <recommendedName>
        <fullName evidence="3">ABC1 atypical kinase-like domain-containing protein</fullName>
    </recommendedName>
</protein>
<dbReference type="InterPro" id="IPR004147">
    <property type="entry name" value="ABC1_dom"/>
</dbReference>
<dbReference type="InterPro" id="IPR050154">
    <property type="entry name" value="UbiB_kinase"/>
</dbReference>
<reference evidence="5" key="1">
    <citation type="journal article" date="2019" name="Int. J. Syst. Evol. Microbiol.">
        <title>The Global Catalogue of Microorganisms (GCM) 10K type strain sequencing project: providing services to taxonomists for standard genome sequencing and annotation.</title>
        <authorList>
            <consortium name="The Broad Institute Genomics Platform"/>
            <consortium name="The Broad Institute Genome Sequencing Center for Infectious Disease"/>
            <person name="Wu L."/>
            <person name="Ma J."/>
        </authorList>
    </citation>
    <scope>NUCLEOTIDE SEQUENCE [LARGE SCALE GENOMIC DNA]</scope>
    <source>
        <strain evidence="5">CGMCC 1.15905</strain>
    </source>
</reference>
<evidence type="ECO:0000259" key="3">
    <source>
        <dbReference type="Pfam" id="PF03109"/>
    </source>
</evidence>
<comment type="similarity">
    <text evidence="1">Belongs to the protein kinase superfamily. ADCK protein kinase family.</text>
</comment>
<gene>
    <name evidence="4" type="primary">aarF</name>
    <name evidence="4" type="ORF">GCM10011521_05100</name>
</gene>
<dbReference type="Pfam" id="PF03109">
    <property type="entry name" value="ABC1"/>
    <property type="match status" value="1"/>
</dbReference>
<sequence length="560" mass="61395">MLWETLSAARDLGRLNEVASVAARYGFGDLVRRIGLAGALERAGHLLHSEATAELATLSPPERVRRAFEEMGPSFVKLGQLLATRVDLFAPEWIAEFEKLQNQVPAADFEAVREQVEQDLGGPIESVFPGFDEVPIAAASIAQVYRARLVDGSEVAVKVRRPGIRPQVEADMRLLQRLARVLESESPDLRRFQPQALVRQLQASLSRELDLAAECRHAERIAASLADEPALVVPRVYWDHTCERMNVQQFIDGIALGDTEALLAAGADLPELARIGARAGMRMMFEDGFFHADPHPGNVIRLPGDRLALLDFGMVGRLSESRRYQVLDLFDGLVRRDAGQVAEVLLEWAADDQMDEAALLQEVDAFIDHYHGVPLGELRLGTVLTEITALLREHAVVLPADLAMMVKVLVTLEGVGRRLDPDFDMASEAEPYLRRAMRARYSPKAIARRGRRAAGDTISLLSSLPGQLRHALRALRQGRFNLNLDVERLKAFGEQVAHSANRLTVGIVVAALIIGSSIVMTVEGGPTLLGLPLFGLLGFLGAAVGGVWLVWTIWRSGGGR</sequence>
<keyword evidence="2" id="KW-0812">Transmembrane</keyword>
<organism evidence="4 5">
    <name type="scientific">Arenimonas soli</name>
    <dbReference type="NCBI Taxonomy" id="2269504"/>
    <lineage>
        <taxon>Bacteria</taxon>
        <taxon>Pseudomonadati</taxon>
        <taxon>Pseudomonadota</taxon>
        <taxon>Gammaproteobacteria</taxon>
        <taxon>Lysobacterales</taxon>
        <taxon>Lysobacteraceae</taxon>
        <taxon>Arenimonas</taxon>
    </lineage>
</organism>
<dbReference type="EMBL" id="BMKC01000001">
    <property type="protein sequence ID" value="GGA69966.1"/>
    <property type="molecule type" value="Genomic_DNA"/>
</dbReference>
<name>A0ABQ1HC37_9GAMM</name>
<dbReference type="SUPFAM" id="SSF56112">
    <property type="entry name" value="Protein kinase-like (PK-like)"/>
    <property type="match status" value="1"/>
</dbReference>